<dbReference type="Proteomes" id="UP001281203">
    <property type="component" value="Unassembled WGS sequence"/>
</dbReference>
<dbReference type="InterPro" id="IPR006124">
    <property type="entry name" value="Metalloenzyme"/>
</dbReference>
<gene>
    <name evidence="7" type="primary">apgM</name>
    <name evidence="9" type="ORF">F8E02_06585</name>
</gene>
<protein>
    <recommendedName>
        <fullName evidence="7">2,3-bisphosphoglycerate-independent phosphoglycerate mutase</fullName>
        <shortName evidence="7">BPG-independent PGAM</shortName>
        <shortName evidence="7">Phosphoglyceromutase</shortName>
        <shortName evidence="7">aPGAM</shortName>
        <ecNumber evidence="7">5.4.2.12</ecNumber>
    </recommendedName>
</protein>
<dbReference type="Pfam" id="PF10143">
    <property type="entry name" value="PhosphMutase"/>
    <property type="match status" value="1"/>
</dbReference>
<feature type="domain" description="Metalloenzyme" evidence="8">
    <location>
        <begin position="1"/>
        <end position="382"/>
    </location>
</feature>
<dbReference type="InterPro" id="IPR023665">
    <property type="entry name" value="ApgAM_prokaryotes"/>
</dbReference>
<dbReference type="NCBIfam" id="TIGR00306">
    <property type="entry name" value="apgM"/>
    <property type="match status" value="1"/>
</dbReference>
<comment type="caution">
    <text evidence="9">The sequence shown here is derived from an EMBL/GenBank/DDBJ whole genome shotgun (WGS) entry which is preliminary data.</text>
</comment>
<dbReference type="PANTHER" id="PTHR31209">
    <property type="entry name" value="COFACTOR-INDEPENDENT PHOSPHOGLYCERATE MUTASE"/>
    <property type="match status" value="1"/>
</dbReference>
<evidence type="ECO:0000259" key="8">
    <source>
        <dbReference type="Pfam" id="PF01676"/>
    </source>
</evidence>
<dbReference type="NCBIfam" id="TIGR02535">
    <property type="entry name" value="hyp_Hser_kinase"/>
    <property type="match status" value="1"/>
</dbReference>
<evidence type="ECO:0000256" key="1">
    <source>
        <dbReference type="ARBA" id="ARBA00000370"/>
    </source>
</evidence>
<dbReference type="RefSeq" id="WP_317064698.1">
    <property type="nucleotide sequence ID" value="NZ_WBKO01000001.1"/>
</dbReference>
<keyword evidence="6 7" id="KW-0413">Isomerase</keyword>
<name>A0ABU3X0V4_9EURY</name>
<keyword evidence="5 7" id="KW-0324">Glycolysis</keyword>
<organism evidence="9 10">
    <name type="scientific">Methanoculleus caldifontis</name>
    <dbReference type="NCBI Taxonomy" id="2651577"/>
    <lineage>
        <taxon>Archaea</taxon>
        <taxon>Methanobacteriati</taxon>
        <taxon>Methanobacteriota</taxon>
        <taxon>Stenosarchaea group</taxon>
        <taxon>Methanomicrobia</taxon>
        <taxon>Methanomicrobiales</taxon>
        <taxon>Methanomicrobiaceae</taxon>
        <taxon>Methanoculleus</taxon>
    </lineage>
</organism>
<dbReference type="NCBIfam" id="NF003242">
    <property type="entry name" value="PRK04200.1"/>
    <property type="match status" value="1"/>
</dbReference>
<dbReference type="InterPro" id="IPR004456">
    <property type="entry name" value="Pglycerate_mutase_ApgM"/>
</dbReference>
<evidence type="ECO:0000313" key="10">
    <source>
        <dbReference type="Proteomes" id="UP001281203"/>
    </source>
</evidence>
<keyword evidence="10" id="KW-1185">Reference proteome</keyword>
<evidence type="ECO:0000256" key="4">
    <source>
        <dbReference type="ARBA" id="ARBA00005524"/>
    </source>
</evidence>
<dbReference type="CDD" id="cd16011">
    <property type="entry name" value="iPGM_like"/>
    <property type="match status" value="1"/>
</dbReference>
<evidence type="ECO:0000256" key="6">
    <source>
        <dbReference type="ARBA" id="ARBA00023235"/>
    </source>
</evidence>
<comment type="catalytic activity">
    <reaction evidence="1 7">
        <text>(2R)-2-phosphoglycerate = (2R)-3-phosphoglycerate</text>
        <dbReference type="Rhea" id="RHEA:15901"/>
        <dbReference type="ChEBI" id="CHEBI:58272"/>
        <dbReference type="ChEBI" id="CHEBI:58289"/>
        <dbReference type="EC" id="5.4.2.12"/>
    </reaction>
</comment>
<evidence type="ECO:0000256" key="5">
    <source>
        <dbReference type="ARBA" id="ARBA00023152"/>
    </source>
</evidence>
<dbReference type="Gene3D" id="3.40.720.10">
    <property type="entry name" value="Alkaline Phosphatase, subunit A"/>
    <property type="match status" value="2"/>
</dbReference>
<accession>A0ABU3X0V4</accession>
<reference evidence="9 10" key="1">
    <citation type="submission" date="2019-10" db="EMBL/GenBank/DDBJ databases">
        <title>Isolation and characterization of Methanoculleus sp. Wushi-C6 from a hot spring well.</title>
        <authorList>
            <person name="Chen S.-C."/>
            <person name="Lan Z.-H."/>
            <person name="You Y.-T."/>
            <person name="Lai M.-C."/>
        </authorList>
    </citation>
    <scope>NUCLEOTIDE SEQUENCE [LARGE SCALE GENOMIC DNA]</scope>
    <source>
        <strain evidence="9 10">Wushi-C6</strain>
    </source>
</reference>
<sequence>MKYVIILGDGMADEPLAELGNRTPLEYAETPNMDRIAREGRCGMLRTVPPGFEPGSDVANLSILGYDPRTAYTGRGPLEAASMGVAIGDGEMAYRCNLVAIRDGTMEDFNAGHISSAEGAELLRDLGAALGDDVRVYPGISYRNLMVVSGAHGAATTPPHDIVGRSVEDYLPRGEDAGILLDCMERSREVFADHPVNRRRREEGKTPATEVWPWSGGRRPSITSFQEKYGLAGGVISAVDLLNGIARLAGMETIRVPGATGFLDTDYEAKARYTLDALERLDFVYMHVEAPDEAGHMGSVEEKVRAIERLDEVIGIILDRPETTVAVLPDHPTPIRCKTHTADPVPFAVLGKGKDDVRAFSERDAAKGSFGLVQAPELLSLLFSR</sequence>
<dbReference type="Pfam" id="PF01676">
    <property type="entry name" value="Metalloenzyme"/>
    <property type="match status" value="1"/>
</dbReference>
<evidence type="ECO:0000313" key="9">
    <source>
        <dbReference type="EMBL" id="MDV2481675.1"/>
    </source>
</evidence>
<comment type="pathway">
    <text evidence="3 7">Carbohydrate degradation; glycolysis; pyruvate from D-glyceraldehyde 3-phosphate: step 3/5.</text>
</comment>
<dbReference type="SUPFAM" id="SSF53649">
    <property type="entry name" value="Alkaline phosphatase-like"/>
    <property type="match status" value="1"/>
</dbReference>
<evidence type="ECO:0000256" key="3">
    <source>
        <dbReference type="ARBA" id="ARBA00004798"/>
    </source>
</evidence>
<dbReference type="HAMAP" id="MF_01402_A">
    <property type="entry name" value="ApgM_A"/>
    <property type="match status" value="1"/>
</dbReference>
<dbReference type="EMBL" id="WBKO01000001">
    <property type="protein sequence ID" value="MDV2481675.1"/>
    <property type="molecule type" value="Genomic_DNA"/>
</dbReference>
<comment type="function">
    <text evidence="2 7">Catalyzes the interconversion of 2-phosphoglycerate and 3-phosphoglycerate.</text>
</comment>
<evidence type="ECO:0000256" key="7">
    <source>
        <dbReference type="HAMAP-Rule" id="MF_01402"/>
    </source>
</evidence>
<proteinExistence type="inferred from homology"/>
<dbReference type="GO" id="GO:0004619">
    <property type="term" value="F:phosphoglycerate mutase activity"/>
    <property type="evidence" value="ECO:0007669"/>
    <property type="project" value="UniProtKB-EC"/>
</dbReference>
<dbReference type="EC" id="5.4.2.12" evidence="7"/>
<dbReference type="InterPro" id="IPR017850">
    <property type="entry name" value="Alkaline_phosphatase_core_sf"/>
</dbReference>
<dbReference type="PIRSF" id="PIRSF006392">
    <property type="entry name" value="IPGAM_arch"/>
    <property type="match status" value="1"/>
</dbReference>
<dbReference type="PANTHER" id="PTHR31209:SF4">
    <property type="entry name" value="2,3-BISPHOSPHOGLYCERATE-INDEPENDENT PHOSPHOGLYCERATE MUTASE"/>
    <property type="match status" value="1"/>
</dbReference>
<comment type="similarity">
    <text evidence="4 7">Belongs to the BPG-independent phosphoglycerate mutase family. A-PGAM subfamily.</text>
</comment>
<evidence type="ECO:0000256" key="2">
    <source>
        <dbReference type="ARBA" id="ARBA00002315"/>
    </source>
</evidence>